<dbReference type="UniPathway" id="UPA00219"/>
<accession>A0A1R4LTI0</accession>
<dbReference type="HAMAP" id="MF_00258">
    <property type="entry name" value="Glu_racemase"/>
    <property type="match status" value="1"/>
</dbReference>
<proteinExistence type="inferred from homology"/>
<feature type="active site" description="Proton donor/acceptor" evidence="7">
    <location>
        <position position="199"/>
    </location>
</feature>
<feature type="binding site" evidence="7">
    <location>
        <begin position="27"/>
        <end position="28"/>
    </location>
    <ligand>
        <name>substrate</name>
    </ligand>
</feature>
<evidence type="ECO:0000256" key="1">
    <source>
        <dbReference type="ARBA" id="ARBA00001602"/>
    </source>
</evidence>
<dbReference type="GO" id="GO:0071555">
    <property type="term" value="P:cell wall organization"/>
    <property type="evidence" value="ECO:0007669"/>
    <property type="project" value="UniProtKB-KW"/>
</dbReference>
<dbReference type="NCBIfam" id="TIGR00067">
    <property type="entry name" value="glut_race"/>
    <property type="match status" value="1"/>
</dbReference>
<dbReference type="InterPro" id="IPR018187">
    <property type="entry name" value="Asp/Glu_racemase_AS_1"/>
</dbReference>
<evidence type="ECO:0000256" key="2">
    <source>
        <dbReference type="ARBA" id="ARBA00013090"/>
    </source>
</evidence>
<dbReference type="FunFam" id="3.40.50.1860:FF:000001">
    <property type="entry name" value="Glutamate racemase"/>
    <property type="match status" value="1"/>
</dbReference>
<evidence type="ECO:0000256" key="5">
    <source>
        <dbReference type="ARBA" id="ARBA00023235"/>
    </source>
</evidence>
<feature type="binding site" evidence="7">
    <location>
        <begin position="59"/>
        <end position="60"/>
    </location>
    <ligand>
        <name>substrate</name>
    </ligand>
</feature>
<feature type="active site" description="Proton donor/acceptor" evidence="7">
    <location>
        <position position="91"/>
    </location>
</feature>
<evidence type="ECO:0000313" key="8">
    <source>
        <dbReference type="EMBL" id="SJN59805.1"/>
    </source>
</evidence>
<comment type="catalytic activity">
    <reaction evidence="1 7">
        <text>L-glutamate = D-glutamate</text>
        <dbReference type="Rhea" id="RHEA:12813"/>
        <dbReference type="ChEBI" id="CHEBI:29985"/>
        <dbReference type="ChEBI" id="CHEBI:29986"/>
        <dbReference type="EC" id="5.1.1.3"/>
    </reaction>
</comment>
<reference evidence="9" key="1">
    <citation type="submission" date="2017-02" db="EMBL/GenBank/DDBJ databases">
        <authorList>
            <person name="Rodrigo-Torres L."/>
            <person name="Arahal R.D."/>
            <person name="Lucena T."/>
        </authorList>
    </citation>
    <scope>NUCLEOTIDE SEQUENCE [LARGE SCALE GENOMIC DNA]</scope>
    <source>
        <strain evidence="9">CECT 7878</strain>
    </source>
</reference>
<dbReference type="InterPro" id="IPR001920">
    <property type="entry name" value="Asp/Glu_race"/>
</dbReference>
<dbReference type="SUPFAM" id="SSF53681">
    <property type="entry name" value="Aspartate/glutamate racemase"/>
    <property type="match status" value="2"/>
</dbReference>
<dbReference type="PANTHER" id="PTHR21198:SF2">
    <property type="entry name" value="GLUTAMATE RACEMASE"/>
    <property type="match status" value="1"/>
</dbReference>
<comment type="function">
    <text evidence="7">Provides the (R)-glutamate required for cell wall biosynthesis.</text>
</comment>
<evidence type="ECO:0000256" key="6">
    <source>
        <dbReference type="ARBA" id="ARBA00023316"/>
    </source>
</evidence>
<dbReference type="AlphaFoldDB" id="A0A1R4LTI0"/>
<sequence>MMQFIFTFLTYHIFIVSSQVSNILIFDSGVGGLSVYREIQQLLPEQNYFYLFDNEGYPYGELPQQKLLNRVENLVSSLVTKMAIDIVVIACNTASTIVLPSLRKILDIPVVGVVPAIKPACNLAQRCVGLIATPATIQRPYTHELIRDFSSDKEICLLGSTALVDMAERKLRGVPVNLSELANILQPIQGRIDVAVLGCTHFPLLKDEIQQVLGVHVMLVDSGKAIARRVASLISPGMCRHVSQTARIFASTSPYDGEALTRVLSDWGFNHIENFPIQGSSDHSQPGL</sequence>
<evidence type="ECO:0000313" key="9">
    <source>
        <dbReference type="Proteomes" id="UP000188276"/>
    </source>
</evidence>
<feature type="binding site" evidence="7">
    <location>
        <begin position="92"/>
        <end position="93"/>
    </location>
    <ligand>
        <name>substrate</name>
    </ligand>
</feature>
<dbReference type="GO" id="GO:0009252">
    <property type="term" value="P:peptidoglycan biosynthetic process"/>
    <property type="evidence" value="ECO:0007669"/>
    <property type="project" value="UniProtKB-UniRule"/>
</dbReference>
<dbReference type="EMBL" id="FULE01000056">
    <property type="protein sequence ID" value="SJN59805.1"/>
    <property type="molecule type" value="Genomic_DNA"/>
</dbReference>
<name>A0A1R4LTI0_VIBR1</name>
<feature type="binding site" evidence="7">
    <location>
        <begin position="200"/>
        <end position="201"/>
    </location>
    <ligand>
        <name>substrate</name>
    </ligand>
</feature>
<keyword evidence="6 7" id="KW-0961">Cell wall biogenesis/degradation</keyword>
<keyword evidence="3 7" id="KW-0133">Cell shape</keyword>
<keyword evidence="5 7" id="KW-0413">Isomerase</keyword>
<dbReference type="Gene3D" id="3.40.50.1860">
    <property type="match status" value="2"/>
</dbReference>
<dbReference type="GO" id="GO:0008360">
    <property type="term" value="P:regulation of cell shape"/>
    <property type="evidence" value="ECO:0007669"/>
    <property type="project" value="UniProtKB-KW"/>
</dbReference>
<dbReference type="PANTHER" id="PTHR21198">
    <property type="entry name" value="GLUTAMATE RACEMASE"/>
    <property type="match status" value="1"/>
</dbReference>
<keyword evidence="9" id="KW-1185">Reference proteome</keyword>
<evidence type="ECO:0000256" key="7">
    <source>
        <dbReference type="HAMAP-Rule" id="MF_00258"/>
    </source>
</evidence>
<gene>
    <name evidence="7 8" type="primary">murI</name>
    <name evidence="8" type="ORF">VR7878_03702</name>
</gene>
<comment type="similarity">
    <text evidence="7">Belongs to the aspartate/glutamate racemases family.</text>
</comment>
<evidence type="ECO:0000256" key="3">
    <source>
        <dbReference type="ARBA" id="ARBA00022960"/>
    </source>
</evidence>
<dbReference type="InterPro" id="IPR004391">
    <property type="entry name" value="Glu_race"/>
</dbReference>
<dbReference type="STRING" id="1123498.VR7878_03702"/>
<protein>
    <recommendedName>
        <fullName evidence="2 7">Glutamate racemase</fullName>
        <ecNumber evidence="2 7">5.1.1.3</ecNumber>
    </recommendedName>
</protein>
<dbReference type="InterPro" id="IPR015942">
    <property type="entry name" value="Asp/Glu/hydantoin_racemase"/>
</dbReference>
<dbReference type="Proteomes" id="UP000188276">
    <property type="component" value="Unassembled WGS sequence"/>
</dbReference>
<organism evidence="8 9">
    <name type="scientific">Vibrio ruber (strain DSM 16370 / JCM 11486 / BCRC 17186 / CECT 7878 / LMG 23124 / VR1)</name>
    <dbReference type="NCBI Taxonomy" id="1123498"/>
    <lineage>
        <taxon>Bacteria</taxon>
        <taxon>Pseudomonadati</taxon>
        <taxon>Pseudomonadota</taxon>
        <taxon>Gammaproteobacteria</taxon>
        <taxon>Vibrionales</taxon>
        <taxon>Vibrionaceae</taxon>
        <taxon>Vibrio</taxon>
    </lineage>
</organism>
<evidence type="ECO:0000256" key="4">
    <source>
        <dbReference type="ARBA" id="ARBA00022984"/>
    </source>
</evidence>
<dbReference type="Pfam" id="PF01177">
    <property type="entry name" value="Asp_Glu_race"/>
    <property type="match status" value="1"/>
</dbReference>
<dbReference type="GO" id="GO:0008881">
    <property type="term" value="F:glutamate racemase activity"/>
    <property type="evidence" value="ECO:0007669"/>
    <property type="project" value="UniProtKB-UniRule"/>
</dbReference>
<keyword evidence="4 7" id="KW-0573">Peptidoglycan synthesis</keyword>
<dbReference type="EC" id="5.1.1.3" evidence="2 7"/>
<comment type="pathway">
    <text evidence="7">Cell wall biogenesis; peptidoglycan biosynthesis.</text>
</comment>
<dbReference type="PROSITE" id="PS00923">
    <property type="entry name" value="ASP_GLU_RACEMASE_1"/>
    <property type="match status" value="1"/>
</dbReference>